<dbReference type="PANTHER" id="PTHR35813:SF1">
    <property type="entry name" value="INNER MEMBRANE PROTEIN YBAN"/>
    <property type="match status" value="1"/>
</dbReference>
<dbReference type="EMBL" id="JBHUGH010000012">
    <property type="protein sequence ID" value="MFD1913659.1"/>
    <property type="molecule type" value="Genomic_DNA"/>
</dbReference>
<dbReference type="PIRSF" id="PIRSF016789">
    <property type="entry name" value="DUF454"/>
    <property type="match status" value="1"/>
</dbReference>
<reference evidence="3" key="1">
    <citation type="journal article" date="2019" name="Int. J. Syst. Evol. Microbiol.">
        <title>The Global Catalogue of Microorganisms (GCM) 10K type strain sequencing project: providing services to taxonomists for standard genome sequencing and annotation.</title>
        <authorList>
            <consortium name="The Broad Institute Genomics Platform"/>
            <consortium name="The Broad Institute Genome Sequencing Center for Infectious Disease"/>
            <person name="Wu L."/>
            <person name="Ma J."/>
        </authorList>
    </citation>
    <scope>NUCLEOTIDE SEQUENCE [LARGE SCALE GENOMIC DNA]</scope>
    <source>
        <strain evidence="3">CGMCC 4.7242</strain>
    </source>
</reference>
<evidence type="ECO:0000313" key="2">
    <source>
        <dbReference type="EMBL" id="MFD1913659.1"/>
    </source>
</evidence>
<feature type="transmembrane region" description="Helical" evidence="1">
    <location>
        <begin position="85"/>
        <end position="112"/>
    </location>
</feature>
<comment type="caution">
    <text evidence="2">The sequence shown here is derived from an EMBL/GenBank/DDBJ whole genome shotgun (WGS) entry which is preliminary data.</text>
</comment>
<dbReference type="RefSeq" id="WP_390264192.1">
    <property type="nucleotide sequence ID" value="NZ_JBHUGH010000012.1"/>
</dbReference>
<dbReference type="PANTHER" id="PTHR35813">
    <property type="entry name" value="INNER MEMBRANE PROTEIN YBAN"/>
    <property type="match status" value="1"/>
</dbReference>
<gene>
    <name evidence="2" type="ORF">ACFSGJ_15710</name>
</gene>
<proteinExistence type="predicted"/>
<keyword evidence="1" id="KW-1133">Transmembrane helix</keyword>
<organism evidence="2 3">
    <name type="scientific">Halodurantibacterium flavum</name>
    <dbReference type="NCBI Taxonomy" id="1382802"/>
    <lineage>
        <taxon>Bacteria</taxon>
        <taxon>Pseudomonadati</taxon>
        <taxon>Pseudomonadota</taxon>
        <taxon>Alphaproteobacteria</taxon>
        <taxon>Rhodobacterales</taxon>
        <taxon>Paracoccaceae</taxon>
        <taxon>Halodurantibacterium</taxon>
    </lineage>
</organism>
<keyword evidence="1" id="KW-0812">Transmembrane</keyword>
<evidence type="ECO:0000313" key="3">
    <source>
        <dbReference type="Proteomes" id="UP001597353"/>
    </source>
</evidence>
<keyword evidence="1" id="KW-0472">Membrane</keyword>
<protein>
    <submittedName>
        <fullName evidence="2">YbaN family protein</fullName>
    </submittedName>
</protein>
<dbReference type="Proteomes" id="UP001597353">
    <property type="component" value="Unassembled WGS sequence"/>
</dbReference>
<name>A0ABW4S890_9RHOB</name>
<evidence type="ECO:0000256" key="1">
    <source>
        <dbReference type="SAM" id="Phobius"/>
    </source>
</evidence>
<dbReference type="Pfam" id="PF04304">
    <property type="entry name" value="DUF454"/>
    <property type="match status" value="1"/>
</dbReference>
<keyword evidence="3" id="KW-1185">Reference proteome</keyword>
<sequence>MRWVWAAAGLVSVALGLVGAVLPLMPTVPFMLLAAFCFARSSERLHHWLITHPRFGSAIVDWQERRAISRRAKQMATLSMAAGIAISWALSVPAAILATQVAVLVCVAAFLWSRPEA</sequence>
<accession>A0ABW4S890</accession>
<dbReference type="InterPro" id="IPR007401">
    <property type="entry name" value="DUF454"/>
</dbReference>